<keyword evidence="2" id="KW-0472">Membrane</keyword>
<evidence type="ECO:0000313" key="4">
    <source>
        <dbReference type="Proteomes" id="UP001291309"/>
    </source>
</evidence>
<dbReference type="EMBL" id="JAXIVS010000007">
    <property type="protein sequence ID" value="MDY7228917.1"/>
    <property type="molecule type" value="Genomic_DNA"/>
</dbReference>
<gene>
    <name evidence="3" type="ORF">SYV04_21040</name>
</gene>
<accession>A0ABU5H610</accession>
<keyword evidence="2" id="KW-0812">Transmembrane</keyword>
<feature type="region of interest" description="Disordered" evidence="1">
    <location>
        <begin position="160"/>
        <end position="204"/>
    </location>
</feature>
<name>A0ABU5H610_9BACT</name>
<dbReference type="RefSeq" id="WP_321547644.1">
    <property type="nucleotide sequence ID" value="NZ_JAXIVS010000007.1"/>
</dbReference>
<evidence type="ECO:0000256" key="1">
    <source>
        <dbReference type="SAM" id="MobiDB-lite"/>
    </source>
</evidence>
<sequence>MATVDEISQRFEEFAKTLGLGPPGPSGARGRLFGTDVRLELNARREFVTRARIPGPLVTGLQIESEQAVGASGRFAGFRDIQVGVPAFDTCVHVRALNPAAAIRLLKDEALLRHLPAFLTTHPRARLAGDELIVPLPPSLTGDQLQGVVKETAELAVEFGRAGTEESERGQRPRSLELPSQPPAPERQERAAGTGRTPGERFSRQESGIAFTNRVHKSFRRRMWITLGMRLGTIPAAIVGFILFEHWEWTEFFVIAGAGLIGGLSCAVWRCPACDASLDLDPDIRRKARSLRSCPKCFIALERG</sequence>
<keyword evidence="4" id="KW-1185">Reference proteome</keyword>
<evidence type="ECO:0000313" key="3">
    <source>
        <dbReference type="EMBL" id="MDY7228917.1"/>
    </source>
</evidence>
<dbReference type="Proteomes" id="UP001291309">
    <property type="component" value="Unassembled WGS sequence"/>
</dbReference>
<comment type="caution">
    <text evidence="3">The sequence shown here is derived from an EMBL/GenBank/DDBJ whole genome shotgun (WGS) entry which is preliminary data.</text>
</comment>
<feature type="compositionally biased region" description="Basic and acidic residues" evidence="1">
    <location>
        <begin position="163"/>
        <end position="175"/>
    </location>
</feature>
<feature type="transmembrane region" description="Helical" evidence="2">
    <location>
        <begin position="250"/>
        <end position="269"/>
    </location>
</feature>
<evidence type="ECO:0000256" key="2">
    <source>
        <dbReference type="SAM" id="Phobius"/>
    </source>
</evidence>
<reference evidence="3 4" key="1">
    <citation type="submission" date="2023-12" db="EMBL/GenBank/DDBJ databases">
        <title>the genome sequence of Hyalangium sp. s54d21.</title>
        <authorList>
            <person name="Zhang X."/>
        </authorList>
    </citation>
    <scope>NUCLEOTIDE SEQUENCE [LARGE SCALE GENOMIC DNA]</scope>
    <source>
        <strain evidence="4">s54d21</strain>
    </source>
</reference>
<keyword evidence="2" id="KW-1133">Transmembrane helix</keyword>
<proteinExistence type="predicted"/>
<organism evidence="3 4">
    <name type="scientific">Hyalangium rubrum</name>
    <dbReference type="NCBI Taxonomy" id="3103134"/>
    <lineage>
        <taxon>Bacteria</taxon>
        <taxon>Pseudomonadati</taxon>
        <taxon>Myxococcota</taxon>
        <taxon>Myxococcia</taxon>
        <taxon>Myxococcales</taxon>
        <taxon>Cystobacterineae</taxon>
        <taxon>Archangiaceae</taxon>
        <taxon>Hyalangium</taxon>
    </lineage>
</organism>
<feature type="transmembrane region" description="Helical" evidence="2">
    <location>
        <begin position="224"/>
        <end position="244"/>
    </location>
</feature>
<protein>
    <submittedName>
        <fullName evidence="3">Uncharacterized protein</fullName>
    </submittedName>
</protein>